<gene>
    <name evidence="1" type="ORF">QVD17_28678</name>
</gene>
<protein>
    <submittedName>
        <fullName evidence="1">Uncharacterized protein</fullName>
    </submittedName>
</protein>
<dbReference type="AlphaFoldDB" id="A0AAD8NSY4"/>
<reference evidence="1" key="1">
    <citation type="journal article" date="2023" name="bioRxiv">
        <title>Improved chromosome-level genome assembly for marigold (Tagetes erecta).</title>
        <authorList>
            <person name="Jiang F."/>
            <person name="Yuan L."/>
            <person name="Wang S."/>
            <person name="Wang H."/>
            <person name="Xu D."/>
            <person name="Wang A."/>
            <person name="Fan W."/>
        </authorList>
    </citation>
    <scope>NUCLEOTIDE SEQUENCE</scope>
    <source>
        <strain evidence="1">WSJ</strain>
        <tissue evidence="1">Leaf</tissue>
    </source>
</reference>
<name>A0AAD8NSY4_TARER</name>
<accession>A0AAD8NSY4</accession>
<keyword evidence="2" id="KW-1185">Reference proteome</keyword>
<dbReference type="EMBL" id="JAUHHV010000007">
    <property type="protein sequence ID" value="KAK1419506.1"/>
    <property type="molecule type" value="Genomic_DNA"/>
</dbReference>
<dbReference type="Proteomes" id="UP001229421">
    <property type="component" value="Unassembled WGS sequence"/>
</dbReference>
<evidence type="ECO:0000313" key="2">
    <source>
        <dbReference type="Proteomes" id="UP001229421"/>
    </source>
</evidence>
<organism evidence="1 2">
    <name type="scientific">Tagetes erecta</name>
    <name type="common">African marigold</name>
    <dbReference type="NCBI Taxonomy" id="13708"/>
    <lineage>
        <taxon>Eukaryota</taxon>
        <taxon>Viridiplantae</taxon>
        <taxon>Streptophyta</taxon>
        <taxon>Embryophyta</taxon>
        <taxon>Tracheophyta</taxon>
        <taxon>Spermatophyta</taxon>
        <taxon>Magnoliopsida</taxon>
        <taxon>eudicotyledons</taxon>
        <taxon>Gunneridae</taxon>
        <taxon>Pentapetalae</taxon>
        <taxon>asterids</taxon>
        <taxon>campanulids</taxon>
        <taxon>Asterales</taxon>
        <taxon>Asteraceae</taxon>
        <taxon>Asteroideae</taxon>
        <taxon>Heliantheae alliance</taxon>
        <taxon>Tageteae</taxon>
        <taxon>Tagetes</taxon>
    </lineage>
</organism>
<evidence type="ECO:0000313" key="1">
    <source>
        <dbReference type="EMBL" id="KAK1419506.1"/>
    </source>
</evidence>
<sequence>MVIHGNTRWGCWDSVEPPAKKHVSDSVAVVRILGNMKNDPSSLMLLTLMKNLHGSGYMLQSSSVLYGI</sequence>
<proteinExistence type="predicted"/>
<comment type="caution">
    <text evidence="1">The sequence shown here is derived from an EMBL/GenBank/DDBJ whole genome shotgun (WGS) entry which is preliminary data.</text>
</comment>